<evidence type="ECO:0000256" key="2">
    <source>
        <dbReference type="ARBA" id="ARBA00009052"/>
    </source>
</evidence>
<evidence type="ECO:0000313" key="8">
    <source>
        <dbReference type="Proteomes" id="UP000663829"/>
    </source>
</evidence>
<dbReference type="AlphaFoldDB" id="A0A813T5C2"/>
<dbReference type="OrthoDB" id="10056395at2759"/>
<feature type="coiled-coil region" evidence="5">
    <location>
        <begin position="50"/>
        <end position="106"/>
    </location>
</feature>
<dbReference type="Proteomes" id="UP000681722">
    <property type="component" value="Unassembled WGS sequence"/>
</dbReference>
<gene>
    <name evidence="6" type="ORF">GPM918_LOCUS3967</name>
    <name evidence="7" type="ORF">SRO942_LOCUS3967</name>
</gene>
<evidence type="ECO:0000256" key="3">
    <source>
        <dbReference type="ARBA" id="ARBA00022949"/>
    </source>
</evidence>
<keyword evidence="3" id="KW-0965">Cell junction</keyword>
<comment type="similarity">
    <text evidence="2">Belongs to the CCDC85 family.</text>
</comment>
<name>A0A813T5C2_9BILA</name>
<keyword evidence="4 5" id="KW-0175">Coiled coil</keyword>
<dbReference type="InterPro" id="IPR019359">
    <property type="entry name" value="CCDC85"/>
</dbReference>
<evidence type="ECO:0000256" key="5">
    <source>
        <dbReference type="SAM" id="Coils"/>
    </source>
</evidence>
<comment type="caution">
    <text evidence="6">The sequence shown here is derived from an EMBL/GenBank/DDBJ whole genome shotgun (WGS) entry which is preliminary data.</text>
</comment>
<evidence type="ECO:0000256" key="1">
    <source>
        <dbReference type="ARBA" id="ARBA00004536"/>
    </source>
</evidence>
<dbReference type="EMBL" id="CAJNOQ010000512">
    <property type="protein sequence ID" value="CAF0809795.1"/>
    <property type="molecule type" value="Genomic_DNA"/>
</dbReference>
<dbReference type="GO" id="GO:0005912">
    <property type="term" value="C:adherens junction"/>
    <property type="evidence" value="ECO:0007669"/>
    <property type="project" value="UniProtKB-SubCell"/>
</dbReference>
<accession>A0A813T5C2</accession>
<dbReference type="Proteomes" id="UP000663829">
    <property type="component" value="Unassembled WGS sequence"/>
</dbReference>
<dbReference type="Pfam" id="PF10226">
    <property type="entry name" value="CCDC85"/>
    <property type="match status" value="1"/>
</dbReference>
<dbReference type="PANTHER" id="PTHR13546:SF15">
    <property type="entry name" value="CCDC85"/>
    <property type="match status" value="1"/>
</dbReference>
<evidence type="ECO:0000256" key="4">
    <source>
        <dbReference type="ARBA" id="ARBA00023054"/>
    </source>
</evidence>
<organism evidence="6 8">
    <name type="scientific">Didymodactylos carnosus</name>
    <dbReference type="NCBI Taxonomy" id="1234261"/>
    <lineage>
        <taxon>Eukaryota</taxon>
        <taxon>Metazoa</taxon>
        <taxon>Spiralia</taxon>
        <taxon>Gnathifera</taxon>
        <taxon>Rotifera</taxon>
        <taxon>Eurotatoria</taxon>
        <taxon>Bdelloidea</taxon>
        <taxon>Philodinida</taxon>
        <taxon>Philodinidae</taxon>
        <taxon>Didymodactylos</taxon>
    </lineage>
</organism>
<dbReference type="EMBL" id="CAJOBC010000512">
    <property type="protein sequence ID" value="CAF3595372.1"/>
    <property type="molecule type" value="Genomic_DNA"/>
</dbReference>
<keyword evidence="8" id="KW-1185">Reference proteome</keyword>
<dbReference type="PANTHER" id="PTHR13546">
    <property type="entry name" value="RE60986P"/>
    <property type="match status" value="1"/>
</dbReference>
<evidence type="ECO:0000313" key="6">
    <source>
        <dbReference type="EMBL" id="CAF0809795.1"/>
    </source>
</evidence>
<reference evidence="6" key="1">
    <citation type="submission" date="2021-02" db="EMBL/GenBank/DDBJ databases">
        <authorList>
            <person name="Nowell W R."/>
        </authorList>
    </citation>
    <scope>NUCLEOTIDE SEQUENCE</scope>
</reference>
<evidence type="ECO:0000313" key="7">
    <source>
        <dbReference type="EMBL" id="CAF3595372.1"/>
    </source>
</evidence>
<protein>
    <submittedName>
        <fullName evidence="6">Uncharacterized protein</fullName>
    </submittedName>
</protein>
<proteinExistence type="inferred from homology"/>
<sequence>MSKVSNIVQVFLTVLNNTCVCMSIFKSSSTMVKNNHDEIFTDTQSDNDELKELCLLLDNERKKMHQLAENYKQFGHSIANKLGQQIVDYKKKVSELEIKQTKLIQENDYLKNIVNGISNRDVQKKCDLSTQTSPKQHHVNFSDTIMPIELNDKTIYDRLTHSTKSSTEINCKRKLFKNLSINDHDDPLQQQVSLQNMFDAIKAAEVYETIDCMQGDDDEHLQSEKGLLKEFCNVRI</sequence>
<comment type="subcellular location">
    <subcellularLocation>
        <location evidence="1">Cell junction</location>
        <location evidence="1">Adherens junction</location>
    </subcellularLocation>
</comment>